<dbReference type="InterPro" id="IPR036396">
    <property type="entry name" value="Cyt_P450_sf"/>
</dbReference>
<dbReference type="GO" id="GO:0004497">
    <property type="term" value="F:monooxygenase activity"/>
    <property type="evidence" value="ECO:0007669"/>
    <property type="project" value="UniProtKB-KW"/>
</dbReference>
<dbReference type="AlphaFoldDB" id="A0A1S3DQV7"/>
<dbReference type="GO" id="GO:0020037">
    <property type="term" value="F:heme binding"/>
    <property type="evidence" value="ECO:0007669"/>
    <property type="project" value="InterPro"/>
</dbReference>
<gene>
    <name evidence="3" type="primary">LOC103523100</name>
</gene>
<keyword evidence="1" id="KW-0560">Oxidoreductase</keyword>
<dbReference type="PaxDb" id="121845-A0A1S3DQV7"/>
<accession>A0A1S3DQV7</accession>
<evidence type="ECO:0000256" key="1">
    <source>
        <dbReference type="ARBA" id="ARBA00023033"/>
    </source>
</evidence>
<proteinExistence type="predicted"/>
<reference evidence="3" key="1">
    <citation type="submission" date="2025-08" db="UniProtKB">
        <authorList>
            <consortium name="RefSeq"/>
        </authorList>
    </citation>
    <scope>IDENTIFICATION</scope>
</reference>
<dbReference type="Proteomes" id="UP000079169">
    <property type="component" value="Unplaced"/>
</dbReference>
<dbReference type="GO" id="GO:0016705">
    <property type="term" value="F:oxidoreductase activity, acting on paired donors, with incorporation or reduction of molecular oxygen"/>
    <property type="evidence" value="ECO:0007669"/>
    <property type="project" value="InterPro"/>
</dbReference>
<dbReference type="Gene3D" id="1.10.630.10">
    <property type="entry name" value="Cytochrome P450"/>
    <property type="match status" value="1"/>
</dbReference>
<evidence type="ECO:0000313" key="3">
    <source>
        <dbReference type="RefSeq" id="XP_008486392.1"/>
    </source>
</evidence>
<dbReference type="GO" id="GO:0005506">
    <property type="term" value="F:iron ion binding"/>
    <property type="evidence" value="ECO:0007669"/>
    <property type="project" value="InterPro"/>
</dbReference>
<dbReference type="GeneID" id="103523100"/>
<keyword evidence="2" id="KW-1185">Reference proteome</keyword>
<organism evidence="2 3">
    <name type="scientific">Diaphorina citri</name>
    <name type="common">Asian citrus psyllid</name>
    <dbReference type="NCBI Taxonomy" id="121845"/>
    <lineage>
        <taxon>Eukaryota</taxon>
        <taxon>Metazoa</taxon>
        <taxon>Ecdysozoa</taxon>
        <taxon>Arthropoda</taxon>
        <taxon>Hexapoda</taxon>
        <taxon>Insecta</taxon>
        <taxon>Pterygota</taxon>
        <taxon>Neoptera</taxon>
        <taxon>Paraneoptera</taxon>
        <taxon>Hemiptera</taxon>
        <taxon>Sternorrhyncha</taxon>
        <taxon>Psylloidea</taxon>
        <taxon>Psyllidae</taxon>
        <taxon>Diaphorininae</taxon>
        <taxon>Diaphorina</taxon>
    </lineage>
</organism>
<keyword evidence="1" id="KW-0503">Monooxygenase</keyword>
<name>A0A1S3DQV7_DIACI</name>
<protein>
    <submittedName>
        <fullName evidence="3">Cytochrome P450 2C23-like</fullName>
    </submittedName>
</protein>
<sequence length="109" mass="12529">MRCTVADQRIKTLLDNLTNSFRSGRPGSPLSSIFNIIPPLSRFDEGKRIQRKATHMLRGFFKENIQEHLATLDPKNPRDLYDAYLIEQKEARERGIDADLWSGNIAETL</sequence>
<evidence type="ECO:0000313" key="2">
    <source>
        <dbReference type="Proteomes" id="UP000079169"/>
    </source>
</evidence>
<dbReference type="RefSeq" id="XP_008486392.1">
    <property type="nucleotide sequence ID" value="XM_008488170.3"/>
</dbReference>
<dbReference type="KEGG" id="dci:103523100"/>
<dbReference type="SUPFAM" id="SSF48264">
    <property type="entry name" value="Cytochrome P450"/>
    <property type="match status" value="1"/>
</dbReference>